<dbReference type="GO" id="GO:0140684">
    <property type="term" value="F:histone H3K9me2/H3K9me3 demethylase activity"/>
    <property type="evidence" value="ECO:0007669"/>
    <property type="project" value="UniProtKB-EC"/>
</dbReference>
<evidence type="ECO:0000259" key="8">
    <source>
        <dbReference type="PROSITE" id="PS51183"/>
    </source>
</evidence>
<organism evidence="11 12">
    <name type="scientific">Physocladia obscura</name>
    <dbReference type="NCBI Taxonomy" id="109957"/>
    <lineage>
        <taxon>Eukaryota</taxon>
        <taxon>Fungi</taxon>
        <taxon>Fungi incertae sedis</taxon>
        <taxon>Chytridiomycota</taxon>
        <taxon>Chytridiomycota incertae sedis</taxon>
        <taxon>Chytridiomycetes</taxon>
        <taxon>Chytridiales</taxon>
        <taxon>Chytriomycetaceae</taxon>
        <taxon>Physocladia</taxon>
    </lineage>
</organism>
<keyword evidence="4" id="KW-0863">Zinc-finger</keyword>
<reference evidence="11" key="1">
    <citation type="submission" date="2020-05" db="EMBL/GenBank/DDBJ databases">
        <title>Phylogenomic resolution of chytrid fungi.</title>
        <authorList>
            <person name="Stajich J.E."/>
            <person name="Amses K."/>
            <person name="Simmons R."/>
            <person name="Seto K."/>
            <person name="Myers J."/>
            <person name="Bonds A."/>
            <person name="Quandt C.A."/>
            <person name="Barry K."/>
            <person name="Liu P."/>
            <person name="Grigoriev I."/>
            <person name="Longcore J.E."/>
            <person name="James T.Y."/>
        </authorList>
    </citation>
    <scope>NUCLEOTIDE SEQUENCE</scope>
    <source>
        <strain evidence="11">JEL0513</strain>
    </source>
</reference>
<dbReference type="GO" id="GO:0051864">
    <property type="term" value="F:histone H3K36 demethylase activity"/>
    <property type="evidence" value="ECO:0007669"/>
    <property type="project" value="TreeGrafter"/>
</dbReference>
<keyword evidence="3" id="KW-0479">Metal-binding</keyword>
<evidence type="ECO:0000256" key="6">
    <source>
        <dbReference type="ARBA" id="ARBA00049349"/>
    </source>
</evidence>
<dbReference type="Proteomes" id="UP001211907">
    <property type="component" value="Unassembled WGS sequence"/>
</dbReference>
<dbReference type="InterPro" id="IPR013083">
    <property type="entry name" value="Znf_RING/FYVE/PHD"/>
</dbReference>
<dbReference type="Gene3D" id="2.60.120.650">
    <property type="entry name" value="Cupin"/>
    <property type="match status" value="2"/>
</dbReference>
<accession>A0AAD5T409</accession>
<comment type="similarity">
    <text evidence="1">Belongs to the JHDM3 histone demethylase family.</text>
</comment>
<keyword evidence="12" id="KW-1185">Reference proteome</keyword>
<evidence type="ECO:0000259" key="9">
    <source>
        <dbReference type="PROSITE" id="PS51184"/>
    </source>
</evidence>
<proteinExistence type="inferred from homology"/>
<dbReference type="Pfam" id="PF02375">
    <property type="entry name" value="JmjN"/>
    <property type="match status" value="1"/>
</dbReference>
<dbReference type="SMART" id="SM00545">
    <property type="entry name" value="JmjN"/>
    <property type="match status" value="1"/>
</dbReference>
<dbReference type="PANTHER" id="PTHR10694">
    <property type="entry name" value="LYSINE-SPECIFIC DEMETHYLASE"/>
    <property type="match status" value="1"/>
</dbReference>
<dbReference type="GO" id="GO:0010468">
    <property type="term" value="P:regulation of gene expression"/>
    <property type="evidence" value="ECO:0007669"/>
    <property type="project" value="TreeGrafter"/>
</dbReference>
<evidence type="ECO:0000256" key="7">
    <source>
        <dbReference type="SAM" id="MobiDB-lite"/>
    </source>
</evidence>
<dbReference type="Pfam" id="PF13832">
    <property type="entry name" value="zf-HC5HC2H_2"/>
    <property type="match status" value="1"/>
</dbReference>
<dbReference type="Pfam" id="PF02373">
    <property type="entry name" value="JmjC"/>
    <property type="match status" value="1"/>
</dbReference>
<evidence type="ECO:0000256" key="4">
    <source>
        <dbReference type="ARBA" id="ARBA00022771"/>
    </source>
</evidence>
<dbReference type="SMART" id="SM00558">
    <property type="entry name" value="JmjC"/>
    <property type="match status" value="1"/>
</dbReference>
<evidence type="ECO:0000256" key="3">
    <source>
        <dbReference type="ARBA" id="ARBA00022723"/>
    </source>
</evidence>
<dbReference type="GO" id="GO:0000785">
    <property type="term" value="C:chromatin"/>
    <property type="evidence" value="ECO:0007669"/>
    <property type="project" value="TreeGrafter"/>
</dbReference>
<dbReference type="GO" id="GO:0008270">
    <property type="term" value="F:zinc ion binding"/>
    <property type="evidence" value="ECO:0007669"/>
    <property type="project" value="UniProtKB-KW"/>
</dbReference>
<feature type="domain" description="JmjC" evidence="9">
    <location>
        <begin position="343"/>
        <end position="505"/>
    </location>
</feature>
<protein>
    <recommendedName>
        <fullName evidence="2">[histone H3]-trimethyl-L-lysine(9) demethylase</fullName>
        <ecNumber evidence="2">1.14.11.66</ecNumber>
    </recommendedName>
</protein>
<dbReference type="AlphaFoldDB" id="A0AAD5T409"/>
<evidence type="ECO:0000256" key="5">
    <source>
        <dbReference type="ARBA" id="ARBA00022833"/>
    </source>
</evidence>
<feature type="region of interest" description="Disordered" evidence="7">
    <location>
        <begin position="215"/>
        <end position="246"/>
    </location>
</feature>
<evidence type="ECO:0000256" key="2">
    <source>
        <dbReference type="ARBA" id="ARBA00012900"/>
    </source>
</evidence>
<name>A0AAD5T409_9FUNG</name>
<comment type="caution">
    <text evidence="11">The sequence shown here is derived from an EMBL/GenBank/DDBJ whole genome shotgun (WGS) entry which is preliminary data.</text>
</comment>
<dbReference type="GO" id="GO:0005634">
    <property type="term" value="C:nucleus"/>
    <property type="evidence" value="ECO:0007669"/>
    <property type="project" value="TreeGrafter"/>
</dbReference>
<dbReference type="PROSITE" id="PS51805">
    <property type="entry name" value="EPHD"/>
    <property type="match status" value="1"/>
</dbReference>
<dbReference type="PROSITE" id="PS51183">
    <property type="entry name" value="JMJN"/>
    <property type="match status" value="1"/>
</dbReference>
<sequence length="688" mass="77806">MESENQSASNNNGASEANTIPAYSFQEGSSVPVFSPTMAQFSNFSAFVKSIEHLGKAAGIIKVIPPAEWTTALVPVHAKLPGVSISHPIEQTFMGGGLPSGAYRQMNLEVRRAFSVQEWYDLCESPKYRTPIFDSTTGKVFKETIVSLPRKRKKLQTACPDTSTVIVDDKSTEPLDNISHEHLESVSVQAEPMLDSSFENSIVTQDSFQDHLSYFSNPETLRNSPTSDSKIQSARESSESYSDNESLHQIQSLARSNEFHEINNEIIGMIVEKTNTDSHFINNQTKRRKPAKERKREIEFDFDKIGKGFTPEYLKDLEKFYWKNITYGSPYYGADMLGSLFDPVCENSWNLSTFDNLLNNLNIKLPGVNKPYLYFGMWKATFSWHLEDMDLYSINYIHFGAPKQWYVIPPPQRQKFERYAQGLFFDESKSCPEFLRHKTCLISPNALQAQGIKVDRLVQYEGEFVITFPFGYHAGYNLGFNCAESVNFAIDSWIQIGKAASFCKCIGDSVKLDVEHLFEGKPPRYLEPVHVSTGSKKTVSQRQPKVFVDNRQCCLCPSTNQEGLLETDVPEKFAHKRCGEFIPETHIVDLNVENGPSREAISGLLNIPKDRWSLKCQYCKGDKKKPYKTQGACIQCYKVGGKCVRTYHVSCADANGVFMTDDFTCYCPQHAKPFFDLAIQMEETGETA</sequence>
<dbReference type="EMBL" id="JADGJH010000428">
    <property type="protein sequence ID" value="KAJ3129299.1"/>
    <property type="molecule type" value="Genomic_DNA"/>
</dbReference>
<dbReference type="PANTHER" id="PTHR10694:SF7">
    <property type="entry name" value="[HISTONE H3]-TRIMETHYL-L-LYSINE(9) DEMETHYLASE"/>
    <property type="match status" value="1"/>
</dbReference>
<dbReference type="InterPro" id="IPR003347">
    <property type="entry name" value="JmjC_dom"/>
</dbReference>
<evidence type="ECO:0000256" key="1">
    <source>
        <dbReference type="ARBA" id="ARBA00009711"/>
    </source>
</evidence>
<keyword evidence="5" id="KW-0862">Zinc</keyword>
<dbReference type="EC" id="1.14.11.66" evidence="2"/>
<evidence type="ECO:0000259" key="10">
    <source>
        <dbReference type="PROSITE" id="PS51805"/>
    </source>
</evidence>
<dbReference type="PROSITE" id="PS51184">
    <property type="entry name" value="JMJC"/>
    <property type="match status" value="1"/>
</dbReference>
<evidence type="ECO:0000313" key="11">
    <source>
        <dbReference type="EMBL" id="KAJ3129299.1"/>
    </source>
</evidence>
<feature type="domain" description="JmjN" evidence="8">
    <location>
        <begin position="31"/>
        <end position="72"/>
    </location>
</feature>
<gene>
    <name evidence="11" type="primary">KDM4B</name>
    <name evidence="11" type="ORF">HK100_008699</name>
</gene>
<dbReference type="Gene3D" id="3.30.40.10">
    <property type="entry name" value="Zinc/RING finger domain, C3HC4 (zinc finger)"/>
    <property type="match status" value="1"/>
</dbReference>
<dbReference type="CDD" id="cd15571">
    <property type="entry name" value="ePHD"/>
    <property type="match status" value="1"/>
</dbReference>
<dbReference type="InterPro" id="IPR034732">
    <property type="entry name" value="EPHD"/>
</dbReference>
<feature type="domain" description="PHD-type" evidence="10">
    <location>
        <begin position="550"/>
        <end position="671"/>
    </location>
</feature>
<dbReference type="InterPro" id="IPR003349">
    <property type="entry name" value="JmjN"/>
</dbReference>
<dbReference type="SUPFAM" id="SSF51197">
    <property type="entry name" value="Clavaminate synthase-like"/>
    <property type="match status" value="1"/>
</dbReference>
<evidence type="ECO:0000313" key="12">
    <source>
        <dbReference type="Proteomes" id="UP001211907"/>
    </source>
</evidence>
<comment type="catalytic activity">
    <reaction evidence="6">
        <text>N(6),N(6),N(6)-trimethyl-L-lysyl(9)-[histone H3] + 2 2-oxoglutarate + 2 O2 = N(6)-methyl-L-lysyl(9)-[histone H3] + 2 formaldehyde + 2 succinate + 2 CO2</text>
        <dbReference type="Rhea" id="RHEA:60200"/>
        <dbReference type="Rhea" id="RHEA-COMP:15538"/>
        <dbReference type="Rhea" id="RHEA-COMP:15542"/>
        <dbReference type="ChEBI" id="CHEBI:15379"/>
        <dbReference type="ChEBI" id="CHEBI:16526"/>
        <dbReference type="ChEBI" id="CHEBI:16810"/>
        <dbReference type="ChEBI" id="CHEBI:16842"/>
        <dbReference type="ChEBI" id="CHEBI:30031"/>
        <dbReference type="ChEBI" id="CHEBI:61929"/>
        <dbReference type="ChEBI" id="CHEBI:61961"/>
        <dbReference type="EC" id="1.14.11.66"/>
    </reaction>
</comment>